<dbReference type="GO" id="GO:0019316">
    <property type="term" value="P:D-allose catabolic process"/>
    <property type="evidence" value="ECO:0007669"/>
    <property type="project" value="TreeGrafter"/>
</dbReference>
<dbReference type="NCBIfam" id="NF004051">
    <property type="entry name" value="PRK05571.1"/>
    <property type="match status" value="1"/>
</dbReference>
<feature type="binding site" evidence="9">
    <location>
        <position position="100"/>
    </location>
    <ligand>
        <name>D-ribulose 5-phosphate</name>
        <dbReference type="ChEBI" id="CHEBI:58121"/>
    </ligand>
</feature>
<comment type="pathway">
    <text evidence="2">Carbohydrate degradation; pentose phosphate pathway; D-ribose 5-phosphate from D-ribulose 5-phosphate (non-oxidative stage): step 1/1.</text>
</comment>
<evidence type="ECO:0000256" key="2">
    <source>
        <dbReference type="ARBA" id="ARBA00004988"/>
    </source>
</evidence>
<evidence type="ECO:0000256" key="7">
    <source>
        <dbReference type="ARBA" id="ARBA00023235"/>
    </source>
</evidence>
<accession>A0A1G6H2G4</accession>
<dbReference type="OrthoDB" id="1778624at2"/>
<feature type="binding site" evidence="9">
    <location>
        <position position="134"/>
    </location>
    <ligand>
        <name>D-ribulose 5-phosphate</name>
        <dbReference type="ChEBI" id="CHEBI:58121"/>
    </ligand>
</feature>
<keyword evidence="7 10" id="KW-0413">Isomerase</keyword>
<dbReference type="InterPro" id="IPR011860">
    <property type="entry name" value="Rib-5-P_Isoase_Actino"/>
</dbReference>
<evidence type="ECO:0000256" key="8">
    <source>
        <dbReference type="ARBA" id="ARBA00032117"/>
    </source>
</evidence>
<feature type="binding site" evidence="9">
    <location>
        <position position="110"/>
    </location>
    <ligand>
        <name>D-ribulose 5-phosphate</name>
        <dbReference type="ChEBI" id="CHEBI:58121"/>
    </ligand>
</feature>
<dbReference type="GO" id="GO:0009052">
    <property type="term" value="P:pentose-phosphate shunt, non-oxidative branch"/>
    <property type="evidence" value="ECO:0007669"/>
    <property type="project" value="TreeGrafter"/>
</dbReference>
<dbReference type="AlphaFoldDB" id="A0A1G6H2G4"/>
<feature type="binding site" evidence="9">
    <location>
        <begin position="67"/>
        <end position="71"/>
    </location>
    <ligand>
        <name>D-ribulose 5-phosphate</name>
        <dbReference type="ChEBI" id="CHEBI:58121"/>
    </ligand>
</feature>
<dbReference type="NCBIfam" id="TIGR00689">
    <property type="entry name" value="rpiB_lacA_lacB"/>
    <property type="match status" value="1"/>
</dbReference>
<dbReference type="RefSeq" id="WP_092610432.1">
    <property type="nucleotide sequence ID" value="NZ_FMYF01000006.1"/>
</dbReference>
<dbReference type="InterPro" id="IPR003500">
    <property type="entry name" value="RpiB_LacA_LacB"/>
</dbReference>
<reference evidence="10 11" key="1">
    <citation type="submission" date="2016-06" db="EMBL/GenBank/DDBJ databases">
        <authorList>
            <person name="Olsen C.W."/>
            <person name="Carey S."/>
            <person name="Hinshaw L."/>
            <person name="Karasin A.I."/>
        </authorList>
    </citation>
    <scope>NUCLEOTIDE SEQUENCE [LARGE SCALE GENOMIC DNA]</scope>
    <source>
        <strain evidence="10 11">LZ-22</strain>
    </source>
</reference>
<dbReference type="EMBL" id="FMYF01000006">
    <property type="protein sequence ID" value="SDB88343.1"/>
    <property type="molecule type" value="Genomic_DNA"/>
</dbReference>
<dbReference type="InterPro" id="IPR036569">
    <property type="entry name" value="RpiB_LacA_LacB_sf"/>
</dbReference>
<comment type="subunit">
    <text evidence="4">Homodimer.</text>
</comment>
<name>A0A1G6H2G4_9ACTN</name>
<dbReference type="Gene3D" id="3.40.1400.10">
    <property type="entry name" value="Sugar-phosphate isomerase, RpiB/LacA/LacB"/>
    <property type="match status" value="1"/>
</dbReference>
<dbReference type="Pfam" id="PF02502">
    <property type="entry name" value="LacAB_rpiB"/>
    <property type="match status" value="1"/>
</dbReference>
<evidence type="ECO:0000313" key="11">
    <source>
        <dbReference type="Proteomes" id="UP000199086"/>
    </source>
</evidence>
<dbReference type="NCBIfam" id="TIGR02133">
    <property type="entry name" value="RPI_actino"/>
    <property type="match status" value="1"/>
</dbReference>
<evidence type="ECO:0000256" key="5">
    <source>
        <dbReference type="ARBA" id="ARBA00011959"/>
    </source>
</evidence>
<dbReference type="GO" id="GO:0004751">
    <property type="term" value="F:ribose-5-phosphate isomerase activity"/>
    <property type="evidence" value="ECO:0007669"/>
    <property type="project" value="UniProtKB-EC"/>
</dbReference>
<evidence type="ECO:0000313" key="10">
    <source>
        <dbReference type="EMBL" id="SDB88343.1"/>
    </source>
</evidence>
<feature type="binding site" evidence="9">
    <location>
        <position position="138"/>
    </location>
    <ligand>
        <name>D-ribulose 5-phosphate</name>
        <dbReference type="ChEBI" id="CHEBI:58121"/>
    </ligand>
</feature>
<comment type="catalytic activity">
    <reaction evidence="1">
        <text>aldehydo-D-ribose 5-phosphate = D-ribulose 5-phosphate</text>
        <dbReference type="Rhea" id="RHEA:14657"/>
        <dbReference type="ChEBI" id="CHEBI:58121"/>
        <dbReference type="ChEBI" id="CHEBI:58273"/>
        <dbReference type="EC" id="5.3.1.6"/>
    </reaction>
</comment>
<dbReference type="SUPFAM" id="SSF89623">
    <property type="entry name" value="Ribose/Galactose isomerase RpiB/AlsB"/>
    <property type="match status" value="1"/>
</dbReference>
<dbReference type="PIRSF" id="PIRSF005384">
    <property type="entry name" value="RpiB_LacA_B"/>
    <property type="match status" value="1"/>
</dbReference>
<evidence type="ECO:0000256" key="4">
    <source>
        <dbReference type="ARBA" id="ARBA00011738"/>
    </source>
</evidence>
<proteinExistence type="inferred from homology"/>
<evidence type="ECO:0000256" key="6">
    <source>
        <dbReference type="ARBA" id="ARBA00014007"/>
    </source>
</evidence>
<comment type="similarity">
    <text evidence="3">Belongs to the LacAB/RpiB family.</text>
</comment>
<dbReference type="STRING" id="1577474.GA0111570_10668"/>
<protein>
    <recommendedName>
        <fullName evidence="6">Ribose-5-phosphate isomerase B</fullName>
        <ecNumber evidence="5">5.3.1.6</ecNumber>
    </recommendedName>
    <alternativeName>
        <fullName evidence="8">Phosphoriboisomerase B</fullName>
    </alternativeName>
</protein>
<evidence type="ECO:0000256" key="3">
    <source>
        <dbReference type="ARBA" id="ARBA00008754"/>
    </source>
</evidence>
<feature type="binding site" evidence="9">
    <location>
        <begin position="8"/>
        <end position="9"/>
    </location>
    <ligand>
        <name>D-ribulose 5-phosphate</name>
        <dbReference type="ChEBI" id="CHEBI:58121"/>
    </ligand>
</feature>
<dbReference type="PANTHER" id="PTHR30345:SF0">
    <property type="entry name" value="DNA DAMAGE-REPAIR_TOLERATION PROTEIN DRT102"/>
    <property type="match status" value="1"/>
</dbReference>
<keyword evidence="11" id="KW-1185">Reference proteome</keyword>
<gene>
    <name evidence="10" type="ORF">GA0111570_10668</name>
</gene>
<evidence type="ECO:0000256" key="1">
    <source>
        <dbReference type="ARBA" id="ARBA00001713"/>
    </source>
</evidence>
<evidence type="ECO:0000256" key="9">
    <source>
        <dbReference type="PIRSR" id="PIRSR005384-2"/>
    </source>
</evidence>
<dbReference type="EC" id="5.3.1.6" evidence="5"/>
<dbReference type="PANTHER" id="PTHR30345">
    <property type="entry name" value="RIBOSE-5-PHOSPHATE ISOMERASE B"/>
    <property type="match status" value="1"/>
</dbReference>
<dbReference type="Proteomes" id="UP000199086">
    <property type="component" value="Unassembled WGS sequence"/>
</dbReference>
<sequence>MRVHISTDHAAFELKNFLVESLTADGYEVIDHGAHEFDAQDDYPDYIIPGAQAVVDDPGSLGIALGGSGNGENIASNKVPGVRCILAWNVEIAKLGRQHNDANVIAVGGRPHEEEYALEMVRAFLTTPFSHDERHQRRIDKMTAYESSAERAQRH</sequence>
<organism evidence="10 11">
    <name type="scientific">Raineyella antarctica</name>
    <dbReference type="NCBI Taxonomy" id="1577474"/>
    <lineage>
        <taxon>Bacteria</taxon>
        <taxon>Bacillati</taxon>
        <taxon>Actinomycetota</taxon>
        <taxon>Actinomycetes</taxon>
        <taxon>Propionibacteriales</taxon>
        <taxon>Propionibacteriaceae</taxon>
        <taxon>Raineyella</taxon>
    </lineage>
</organism>